<evidence type="ECO:0000313" key="1">
    <source>
        <dbReference type="EMBL" id="MFC3031605.1"/>
    </source>
</evidence>
<gene>
    <name evidence="1" type="ORF">ACFOEE_03585</name>
</gene>
<proteinExistence type="predicted"/>
<dbReference type="Proteomes" id="UP001595453">
    <property type="component" value="Unassembled WGS sequence"/>
</dbReference>
<protein>
    <recommendedName>
        <fullName evidence="3">VIT domain-containing protein</fullName>
    </recommendedName>
</protein>
<dbReference type="RefSeq" id="WP_377120996.1">
    <property type="nucleotide sequence ID" value="NZ_JBHRSD010000006.1"/>
</dbReference>
<name>A0ABV7CG71_9GAMM</name>
<dbReference type="EMBL" id="JBHRSD010000006">
    <property type="protein sequence ID" value="MFC3031605.1"/>
    <property type="molecule type" value="Genomic_DNA"/>
</dbReference>
<reference evidence="2" key="1">
    <citation type="journal article" date="2019" name="Int. J. Syst. Evol. Microbiol.">
        <title>The Global Catalogue of Microorganisms (GCM) 10K type strain sequencing project: providing services to taxonomists for standard genome sequencing and annotation.</title>
        <authorList>
            <consortium name="The Broad Institute Genomics Platform"/>
            <consortium name="The Broad Institute Genome Sequencing Center for Infectious Disease"/>
            <person name="Wu L."/>
            <person name="Ma J."/>
        </authorList>
    </citation>
    <scope>NUCLEOTIDE SEQUENCE [LARGE SCALE GENOMIC DNA]</scope>
    <source>
        <strain evidence="2">KCTC 42730</strain>
    </source>
</reference>
<organism evidence="1 2">
    <name type="scientific">Pseudoalteromonas fenneropenaei</name>
    <dbReference type="NCBI Taxonomy" id="1737459"/>
    <lineage>
        <taxon>Bacteria</taxon>
        <taxon>Pseudomonadati</taxon>
        <taxon>Pseudomonadota</taxon>
        <taxon>Gammaproteobacteria</taxon>
        <taxon>Alteromonadales</taxon>
        <taxon>Pseudoalteromonadaceae</taxon>
        <taxon>Pseudoalteromonas</taxon>
    </lineage>
</organism>
<comment type="caution">
    <text evidence="1">The sequence shown here is derived from an EMBL/GenBank/DDBJ whole genome shotgun (WGS) entry which is preliminary data.</text>
</comment>
<evidence type="ECO:0008006" key="3">
    <source>
        <dbReference type="Google" id="ProtNLM"/>
    </source>
</evidence>
<sequence length="155" mass="16400">MADKAGFTAPSARHHVKFDHTPIYPPRFIAEGGTLHCECELPFDAALGDQLVVNATAVKSRRSNFSATVTINEALLNAKAVAMQLAGSGLSGEYVLQLNLHGRHGAIKNSNSFSVTVLAVESSGSVPSASSLSSPWISRVKRHAAHCVVAFLSVF</sequence>
<keyword evidence="2" id="KW-1185">Reference proteome</keyword>
<evidence type="ECO:0000313" key="2">
    <source>
        <dbReference type="Proteomes" id="UP001595453"/>
    </source>
</evidence>
<accession>A0ABV7CG71</accession>